<sequence>MLQQQPLYLQSTPAIPTTTISSSSNSTGHSPQKEEYSSLHSSPSSHHLLDHKSSLRYEVVMEAPTAAAQKINESPLTYLNKGQAYNITLKDTQQMEGYMTSTIMIMFHDEDHRKTAPNYWKFWQTQQTNPQMARAIDIDHTKSSGLYQVECHSFDRITFRWLGNKGARLLIRFNCLSTDFSRIKGVKGIPLRLHMETSYGNEIERSYCRIKLFRDKGAERKNKDDAKNIERQLEKLRGKNGEPHPLWLTYSHAVPYTLFNKVDTLDVYHPSDQLGTTITTNAATTTTTTNITSSSSPSPSLSSSSPNQQKRYRHQIATSPPLPSATAHTPALAMTTFPLPSSMSSPLMQQQKRHYRYLTDPGYPLQPQHAHTMYHAAPPPPPPLPMLPPPPPHQQLTTVPFVSGINSHGNPWLSSPVDVDPSYTPQKRYRAAKQSLFVRFDPQTTYRAIYLDEQTVPELKSKLIQKLKSSSSSGSTSHDDVNAMAAVMNESEVTLVRQVANKQHDLLVFIEEDAFVQDIPEEQDMVVHQKLNDDGSTTLILHY</sequence>
<dbReference type="GO" id="GO:0000978">
    <property type="term" value="F:RNA polymerase II cis-regulatory region sequence-specific DNA binding"/>
    <property type="evidence" value="ECO:0007669"/>
    <property type="project" value="TreeGrafter"/>
</dbReference>
<dbReference type="InterPro" id="IPR040167">
    <property type="entry name" value="TF_CP2-like"/>
</dbReference>
<dbReference type="Pfam" id="PF04516">
    <property type="entry name" value="CP2"/>
    <property type="match status" value="1"/>
</dbReference>
<feature type="region of interest" description="Disordered" evidence="1">
    <location>
        <begin position="288"/>
        <end position="314"/>
    </location>
</feature>
<evidence type="ECO:0000256" key="1">
    <source>
        <dbReference type="SAM" id="MobiDB-lite"/>
    </source>
</evidence>
<evidence type="ECO:0000313" key="3">
    <source>
        <dbReference type="EMBL" id="ORZ06182.1"/>
    </source>
</evidence>
<dbReference type="AlphaFoldDB" id="A0A1X2HZK5"/>
<dbReference type="STRING" id="90262.A0A1X2HZK5"/>
<proteinExistence type="predicted"/>
<protein>
    <submittedName>
        <fullName evidence="3">CP2 transcription factor-domain-containing protein</fullName>
    </submittedName>
</protein>
<feature type="compositionally biased region" description="Low complexity" evidence="1">
    <location>
        <begin position="12"/>
        <end position="27"/>
    </location>
</feature>
<feature type="domain" description="Grh/CP2 DB" evidence="2">
    <location>
        <begin position="53"/>
        <end position="303"/>
    </location>
</feature>
<keyword evidence="4" id="KW-1185">Reference proteome</keyword>
<dbReference type="PANTHER" id="PTHR11037:SF20">
    <property type="entry name" value="PROTEIN GRAINYHEAD"/>
    <property type="match status" value="1"/>
</dbReference>
<reference evidence="3 4" key="1">
    <citation type="submission" date="2016-07" db="EMBL/GenBank/DDBJ databases">
        <title>Pervasive Adenine N6-methylation of Active Genes in Fungi.</title>
        <authorList>
            <consortium name="DOE Joint Genome Institute"/>
            <person name="Mondo S.J."/>
            <person name="Dannebaum R.O."/>
            <person name="Kuo R.C."/>
            <person name="Labutti K."/>
            <person name="Haridas S."/>
            <person name="Kuo A."/>
            <person name="Salamov A."/>
            <person name="Ahrendt S.R."/>
            <person name="Lipzen A."/>
            <person name="Sullivan W."/>
            <person name="Andreopoulos W.B."/>
            <person name="Clum A."/>
            <person name="Lindquist E."/>
            <person name="Daum C."/>
            <person name="Ramamoorthy G.K."/>
            <person name="Gryganskyi A."/>
            <person name="Culley D."/>
            <person name="Magnuson J.K."/>
            <person name="James T.Y."/>
            <person name="O'Malley M.A."/>
            <person name="Stajich J.E."/>
            <person name="Spatafora J.W."/>
            <person name="Visel A."/>
            <person name="Grigoriev I.V."/>
        </authorList>
    </citation>
    <scope>NUCLEOTIDE SEQUENCE [LARGE SCALE GENOMIC DNA]</scope>
    <source>
        <strain evidence="3 4">NRRL 1336</strain>
    </source>
</reference>
<accession>A0A1X2HZK5</accession>
<gene>
    <name evidence="3" type="ORF">BCR42DRAFT_427290</name>
</gene>
<dbReference type="PANTHER" id="PTHR11037">
    <property type="entry name" value="TRANSCRIPTION FACTOR CP2"/>
    <property type="match status" value="1"/>
</dbReference>
<dbReference type="GO" id="GO:0001228">
    <property type="term" value="F:DNA-binding transcription activator activity, RNA polymerase II-specific"/>
    <property type="evidence" value="ECO:0007669"/>
    <property type="project" value="TreeGrafter"/>
</dbReference>
<feature type="region of interest" description="Disordered" evidence="1">
    <location>
        <begin position="12"/>
        <end position="48"/>
    </location>
</feature>
<name>A0A1X2HZK5_9FUNG</name>
<dbReference type="Proteomes" id="UP000193560">
    <property type="component" value="Unassembled WGS sequence"/>
</dbReference>
<comment type="caution">
    <text evidence="3">The sequence shown here is derived from an EMBL/GenBank/DDBJ whole genome shotgun (WGS) entry which is preliminary data.</text>
</comment>
<organism evidence="3 4">
    <name type="scientific">Absidia repens</name>
    <dbReference type="NCBI Taxonomy" id="90262"/>
    <lineage>
        <taxon>Eukaryota</taxon>
        <taxon>Fungi</taxon>
        <taxon>Fungi incertae sedis</taxon>
        <taxon>Mucoromycota</taxon>
        <taxon>Mucoromycotina</taxon>
        <taxon>Mucoromycetes</taxon>
        <taxon>Mucorales</taxon>
        <taxon>Cunninghamellaceae</taxon>
        <taxon>Absidia</taxon>
    </lineage>
</organism>
<dbReference type="PROSITE" id="PS51968">
    <property type="entry name" value="GRH_CP2_DB"/>
    <property type="match status" value="1"/>
</dbReference>
<dbReference type="OrthoDB" id="7680836at2759"/>
<feature type="compositionally biased region" description="Low complexity" evidence="1">
    <location>
        <begin position="288"/>
        <end position="305"/>
    </location>
</feature>
<dbReference type="InterPro" id="IPR007604">
    <property type="entry name" value="CP2"/>
</dbReference>
<dbReference type="GO" id="GO:0005634">
    <property type="term" value="C:nucleus"/>
    <property type="evidence" value="ECO:0007669"/>
    <property type="project" value="TreeGrafter"/>
</dbReference>
<evidence type="ECO:0000259" key="2">
    <source>
        <dbReference type="PROSITE" id="PS51968"/>
    </source>
</evidence>
<evidence type="ECO:0000313" key="4">
    <source>
        <dbReference type="Proteomes" id="UP000193560"/>
    </source>
</evidence>
<dbReference type="EMBL" id="MCGE01000040">
    <property type="protein sequence ID" value="ORZ06182.1"/>
    <property type="molecule type" value="Genomic_DNA"/>
</dbReference>